<dbReference type="AlphaFoldDB" id="A0A552WP02"/>
<dbReference type="EMBL" id="VJXR01000042">
    <property type="protein sequence ID" value="TRW44518.1"/>
    <property type="molecule type" value="Genomic_DNA"/>
</dbReference>
<dbReference type="GO" id="GO:0005886">
    <property type="term" value="C:plasma membrane"/>
    <property type="evidence" value="ECO:0007669"/>
    <property type="project" value="UniProtKB-SubCell"/>
</dbReference>
<keyword evidence="5 7" id="KW-1133">Transmembrane helix</keyword>
<evidence type="ECO:0000256" key="7">
    <source>
        <dbReference type="SAM" id="Phobius"/>
    </source>
</evidence>
<feature type="transmembrane region" description="Helical" evidence="7">
    <location>
        <begin position="12"/>
        <end position="31"/>
    </location>
</feature>
<sequence>MTLTTLPRALRDVLLLLARVGLGAVFLAHGLQKFLSYGMAATTESFAAMGVPAPGLSAWVAALVETVGGVALIFGVLTPVFALLLAAEMIGALLIVHLPFGIWVTENGYELVLALAAGALALAAAGAGRLSVDGVLAPRTAAQAEPARESVTAGV</sequence>
<evidence type="ECO:0000256" key="4">
    <source>
        <dbReference type="ARBA" id="ARBA00022692"/>
    </source>
</evidence>
<keyword evidence="3" id="KW-1003">Cell membrane</keyword>
<dbReference type="RefSeq" id="WP_143419004.1">
    <property type="nucleotide sequence ID" value="NZ_VJXR01000042.1"/>
</dbReference>
<protein>
    <submittedName>
        <fullName evidence="8">DoxX family protein</fullName>
    </submittedName>
</protein>
<accession>A0A552WP02</accession>
<dbReference type="Pfam" id="PF07681">
    <property type="entry name" value="DoxX"/>
    <property type="match status" value="1"/>
</dbReference>
<comment type="subcellular location">
    <subcellularLocation>
        <location evidence="1">Cell membrane</location>
        <topology evidence="1">Multi-pass membrane protein</topology>
    </subcellularLocation>
</comment>
<evidence type="ECO:0000256" key="2">
    <source>
        <dbReference type="ARBA" id="ARBA00006679"/>
    </source>
</evidence>
<dbReference type="PANTHER" id="PTHR33452:SF1">
    <property type="entry name" value="INNER MEMBRANE PROTEIN YPHA-RELATED"/>
    <property type="match status" value="1"/>
</dbReference>
<reference evidence="8 9" key="1">
    <citation type="submission" date="2019-07" db="EMBL/GenBank/DDBJ databases">
        <title>Georgenia wutianyii sp. nov. and Georgenia *** sp. nov. isolated from plateau pika (Ochotona curzoniae) in the Qinghai-Tibet plateau of China.</title>
        <authorList>
            <person name="Tian Z."/>
        </authorList>
    </citation>
    <scope>NUCLEOTIDE SEQUENCE [LARGE SCALE GENOMIC DNA]</scope>
    <source>
        <strain evidence="8 9">Z446</strain>
    </source>
</reference>
<dbReference type="PANTHER" id="PTHR33452">
    <property type="entry name" value="OXIDOREDUCTASE CATD-RELATED"/>
    <property type="match status" value="1"/>
</dbReference>
<name>A0A552WP02_9MICO</name>
<keyword evidence="6 7" id="KW-0472">Membrane</keyword>
<evidence type="ECO:0000256" key="5">
    <source>
        <dbReference type="ARBA" id="ARBA00022989"/>
    </source>
</evidence>
<dbReference type="Proteomes" id="UP000318693">
    <property type="component" value="Unassembled WGS sequence"/>
</dbReference>
<keyword evidence="4 7" id="KW-0812">Transmembrane</keyword>
<evidence type="ECO:0000313" key="8">
    <source>
        <dbReference type="EMBL" id="TRW44518.1"/>
    </source>
</evidence>
<comment type="similarity">
    <text evidence="2">Belongs to the DoxX family.</text>
</comment>
<comment type="caution">
    <text evidence="8">The sequence shown here is derived from an EMBL/GenBank/DDBJ whole genome shotgun (WGS) entry which is preliminary data.</text>
</comment>
<proteinExistence type="inferred from homology"/>
<feature type="transmembrane region" description="Helical" evidence="7">
    <location>
        <begin position="111"/>
        <end position="132"/>
    </location>
</feature>
<feature type="transmembrane region" description="Helical" evidence="7">
    <location>
        <begin position="51"/>
        <end position="74"/>
    </location>
</feature>
<dbReference type="InterPro" id="IPR051907">
    <property type="entry name" value="DoxX-like_oxidoreductase"/>
</dbReference>
<organism evidence="8 9">
    <name type="scientific">Georgenia yuyongxinii</name>
    <dbReference type="NCBI Taxonomy" id="2589797"/>
    <lineage>
        <taxon>Bacteria</taxon>
        <taxon>Bacillati</taxon>
        <taxon>Actinomycetota</taxon>
        <taxon>Actinomycetes</taxon>
        <taxon>Micrococcales</taxon>
        <taxon>Bogoriellaceae</taxon>
        <taxon>Georgenia</taxon>
    </lineage>
</organism>
<feature type="transmembrane region" description="Helical" evidence="7">
    <location>
        <begin position="81"/>
        <end position="105"/>
    </location>
</feature>
<gene>
    <name evidence="8" type="ORF">FJ693_13355</name>
</gene>
<evidence type="ECO:0000313" key="9">
    <source>
        <dbReference type="Proteomes" id="UP000318693"/>
    </source>
</evidence>
<keyword evidence="9" id="KW-1185">Reference proteome</keyword>
<evidence type="ECO:0000256" key="3">
    <source>
        <dbReference type="ARBA" id="ARBA00022475"/>
    </source>
</evidence>
<evidence type="ECO:0000256" key="1">
    <source>
        <dbReference type="ARBA" id="ARBA00004651"/>
    </source>
</evidence>
<dbReference type="InterPro" id="IPR032808">
    <property type="entry name" value="DoxX"/>
</dbReference>
<evidence type="ECO:0000256" key="6">
    <source>
        <dbReference type="ARBA" id="ARBA00023136"/>
    </source>
</evidence>